<keyword evidence="3" id="KW-0547">Nucleotide-binding</keyword>
<dbReference type="Pfam" id="PF18765">
    <property type="entry name" value="Polbeta"/>
    <property type="match status" value="1"/>
</dbReference>
<dbReference type="SUPFAM" id="SSF52540">
    <property type="entry name" value="P-loop containing nucleoside triphosphate hydrolases"/>
    <property type="match status" value="2"/>
</dbReference>
<dbReference type="RefSeq" id="WP_382198753.1">
    <property type="nucleotide sequence ID" value="NZ_JBHTBZ010000009.1"/>
</dbReference>
<protein>
    <submittedName>
        <fullName evidence="3">DEAD/DEAH box helicase family protein</fullName>
    </submittedName>
</protein>
<sequence>MELSQQQRRDQALTRKDSGVATGSLTRLLRIFESTPHLEAVWLFGSRAAGTHRPQSDVDMAFEAPDMSSAEEAAMWARIDELGLLYGVDLVRLEHVMKDEFREQIERHKRLLWEPARHVAKVEELGGTQMKDFQAKVLQQLALYLDQLKKHQAQAVQAVAALRAMEGMEDLTRDAADFPKKAWSALDKAHVLPPAFRQQPYSSRFDGACRAIPNVCLKVPTGGGKTLLAAASVARVFSAYLNQHTGLVLWVVPNEAIYRQTLKTLSDRDHPYRQMLNVAGAGRVKILEKNSPLSRLDVESHLCVMVLMLQSAARQSKETLRFFRDRGNVLGFLPREDDIEAHWALLREVPNLDAYGSPWQGAEQVRAQKGSIVKSSLGNVMRLLRPMVVIDEGHHAYSENALSTLDGFNPSFMLELSATPRVASAKGRGSNILVDVRGTDLDEAEMIKLPIHVEVRRWADWQACLAASLHQLDALQREADMLQAETARYIRPILLVQVERTGADMRDAGFIHAEDAKAHLLQLGLNERQIAIKTSEKDDLKQPENIDLMSPQCEVRAIITKQALQEGWDCPFAYVLSALAAGRNPAAMTQLVGRILRQPQVTKTGREALDACYVQCFDAKTSDVVKSIKQSLEGEGMGDLAVAVHGDAAAMEKPERRIPLKRRDELSALRIFVPKVTWAEAGEARRELVYESDVLARLDWTALNVDALAATWAPDLQPGGAQHLMIDLSILSRHAFAQQTQDAAQTETLDRSRVVRSLLDLAPNAWLVWDWVDQVFGRLTKQGLAQSVLARSVSSLSERLRIDIEKERDRLAQAVFNRLVDEGLVQFSLRADATDFELPRQAELVLASQPPVLQRPDARAVEKSLLEPALHTPDMNDLEVAFAGYLDQKAALRWWHRNVAKSQYGLQGWKRHKVYPDFVFGVVNQNGQTRTVVMETKGLQLEGNADTSYKQALLERLTRAFKDERFSRAGELTLEGQDRSEVVCDLVFEGDWRGTLEHRYFAA</sequence>
<feature type="domain" description="Helicase/UvrB N-terminal" evidence="1">
    <location>
        <begin position="148"/>
        <end position="421"/>
    </location>
</feature>
<organism evidence="3 4">
    <name type="scientific">Hydrogenophaga defluvii</name>
    <dbReference type="NCBI Taxonomy" id="249410"/>
    <lineage>
        <taxon>Bacteria</taxon>
        <taxon>Pseudomonadati</taxon>
        <taxon>Pseudomonadota</taxon>
        <taxon>Betaproteobacteria</taxon>
        <taxon>Burkholderiales</taxon>
        <taxon>Comamonadaceae</taxon>
        <taxon>Hydrogenophaga</taxon>
    </lineage>
</organism>
<dbReference type="Gene3D" id="3.40.50.300">
    <property type="entry name" value="P-loop containing nucleotide triphosphate hydrolases"/>
    <property type="match status" value="2"/>
</dbReference>
<dbReference type="Proteomes" id="UP001596457">
    <property type="component" value="Unassembled WGS sequence"/>
</dbReference>
<keyword evidence="3" id="KW-0347">Helicase</keyword>
<dbReference type="PANTHER" id="PTHR47396">
    <property type="entry name" value="TYPE I RESTRICTION ENZYME ECOKI R PROTEIN"/>
    <property type="match status" value="1"/>
</dbReference>
<dbReference type="GO" id="GO:0004386">
    <property type="term" value="F:helicase activity"/>
    <property type="evidence" value="ECO:0007669"/>
    <property type="project" value="UniProtKB-KW"/>
</dbReference>
<dbReference type="InterPro" id="IPR027417">
    <property type="entry name" value="P-loop_NTPase"/>
</dbReference>
<evidence type="ECO:0000259" key="1">
    <source>
        <dbReference type="Pfam" id="PF04851"/>
    </source>
</evidence>
<evidence type="ECO:0000313" key="3">
    <source>
        <dbReference type="EMBL" id="MFC7459510.1"/>
    </source>
</evidence>
<dbReference type="InterPro" id="IPR041633">
    <property type="entry name" value="Polbeta"/>
</dbReference>
<proteinExistence type="predicted"/>
<name>A0ABW2S8A9_9BURK</name>
<feature type="domain" description="Polymerase beta nucleotidyltransferase" evidence="2">
    <location>
        <begin position="29"/>
        <end position="114"/>
    </location>
</feature>
<reference evidence="4" key="1">
    <citation type="journal article" date="2019" name="Int. J. Syst. Evol. Microbiol.">
        <title>The Global Catalogue of Microorganisms (GCM) 10K type strain sequencing project: providing services to taxonomists for standard genome sequencing and annotation.</title>
        <authorList>
            <consortium name="The Broad Institute Genomics Platform"/>
            <consortium name="The Broad Institute Genome Sequencing Center for Infectious Disease"/>
            <person name="Wu L."/>
            <person name="Ma J."/>
        </authorList>
    </citation>
    <scope>NUCLEOTIDE SEQUENCE [LARGE SCALE GENOMIC DNA]</scope>
    <source>
        <strain evidence="4">CCUG 53903</strain>
    </source>
</reference>
<keyword evidence="4" id="KW-1185">Reference proteome</keyword>
<dbReference type="InterPro" id="IPR006935">
    <property type="entry name" value="Helicase/UvrB_N"/>
</dbReference>
<dbReference type="CDD" id="cd05403">
    <property type="entry name" value="NT_KNTase_like"/>
    <property type="match status" value="1"/>
</dbReference>
<dbReference type="PANTHER" id="PTHR47396:SF1">
    <property type="entry name" value="ATP-DEPENDENT HELICASE IRC3-RELATED"/>
    <property type="match status" value="1"/>
</dbReference>
<evidence type="ECO:0000259" key="2">
    <source>
        <dbReference type="Pfam" id="PF18765"/>
    </source>
</evidence>
<keyword evidence="3" id="KW-0378">Hydrolase</keyword>
<dbReference type="Gene3D" id="3.30.460.10">
    <property type="entry name" value="Beta Polymerase, domain 2"/>
    <property type="match status" value="1"/>
</dbReference>
<dbReference type="SUPFAM" id="SSF81301">
    <property type="entry name" value="Nucleotidyltransferase"/>
    <property type="match status" value="1"/>
</dbReference>
<keyword evidence="3" id="KW-0067">ATP-binding</keyword>
<dbReference type="Pfam" id="PF04851">
    <property type="entry name" value="ResIII"/>
    <property type="match status" value="1"/>
</dbReference>
<dbReference type="InterPro" id="IPR043519">
    <property type="entry name" value="NT_sf"/>
</dbReference>
<accession>A0ABW2S8A9</accession>
<dbReference type="EMBL" id="JBHTBZ010000009">
    <property type="protein sequence ID" value="MFC7459510.1"/>
    <property type="molecule type" value="Genomic_DNA"/>
</dbReference>
<evidence type="ECO:0000313" key="4">
    <source>
        <dbReference type="Proteomes" id="UP001596457"/>
    </source>
</evidence>
<dbReference type="InterPro" id="IPR050742">
    <property type="entry name" value="Helicase_Restrict-Modif_Enz"/>
</dbReference>
<gene>
    <name evidence="3" type="ORF">ACFQU0_03605</name>
</gene>
<comment type="caution">
    <text evidence="3">The sequence shown here is derived from an EMBL/GenBank/DDBJ whole genome shotgun (WGS) entry which is preliminary data.</text>
</comment>